<dbReference type="Proteomes" id="UP000298030">
    <property type="component" value="Unassembled WGS sequence"/>
</dbReference>
<accession>A0A4Y7U079</accession>
<sequence>MMSSRLNPEHHSYSHRTTAMSSLPQEVLDEIVRHVDTDVEPESLFQPFPSHRNLALAARCFVHSSYSRIYEKVKFRHESQTSFGRPRTTPTYRKRINFETHPRLIRYIRHVEVSAAFAFPRRKSNGELHRSFASITERLTKVTRVQLHSSLCGGLGRRGADVPRCYSAPGLHKPGDRTARIEHNKYSTRYIRIAFVAQRHHRSPARIHL</sequence>
<organism evidence="1 2">
    <name type="scientific">Coprinellus micaceus</name>
    <name type="common">Glistening ink-cap mushroom</name>
    <name type="synonym">Coprinus micaceus</name>
    <dbReference type="NCBI Taxonomy" id="71717"/>
    <lineage>
        <taxon>Eukaryota</taxon>
        <taxon>Fungi</taxon>
        <taxon>Dikarya</taxon>
        <taxon>Basidiomycota</taxon>
        <taxon>Agaricomycotina</taxon>
        <taxon>Agaricomycetes</taxon>
        <taxon>Agaricomycetidae</taxon>
        <taxon>Agaricales</taxon>
        <taxon>Agaricineae</taxon>
        <taxon>Psathyrellaceae</taxon>
        <taxon>Coprinellus</taxon>
    </lineage>
</organism>
<evidence type="ECO:0000313" key="2">
    <source>
        <dbReference type="Proteomes" id="UP000298030"/>
    </source>
</evidence>
<reference evidence="1 2" key="1">
    <citation type="journal article" date="2019" name="Nat. Ecol. Evol.">
        <title>Megaphylogeny resolves global patterns of mushroom evolution.</title>
        <authorList>
            <person name="Varga T."/>
            <person name="Krizsan K."/>
            <person name="Foldi C."/>
            <person name="Dima B."/>
            <person name="Sanchez-Garcia M."/>
            <person name="Sanchez-Ramirez S."/>
            <person name="Szollosi G.J."/>
            <person name="Szarkandi J.G."/>
            <person name="Papp V."/>
            <person name="Albert L."/>
            <person name="Andreopoulos W."/>
            <person name="Angelini C."/>
            <person name="Antonin V."/>
            <person name="Barry K.W."/>
            <person name="Bougher N.L."/>
            <person name="Buchanan P."/>
            <person name="Buyck B."/>
            <person name="Bense V."/>
            <person name="Catcheside P."/>
            <person name="Chovatia M."/>
            <person name="Cooper J."/>
            <person name="Damon W."/>
            <person name="Desjardin D."/>
            <person name="Finy P."/>
            <person name="Geml J."/>
            <person name="Haridas S."/>
            <person name="Hughes K."/>
            <person name="Justo A."/>
            <person name="Karasinski D."/>
            <person name="Kautmanova I."/>
            <person name="Kiss B."/>
            <person name="Kocsube S."/>
            <person name="Kotiranta H."/>
            <person name="LaButti K.M."/>
            <person name="Lechner B.E."/>
            <person name="Liimatainen K."/>
            <person name="Lipzen A."/>
            <person name="Lukacs Z."/>
            <person name="Mihaltcheva S."/>
            <person name="Morgado L.N."/>
            <person name="Niskanen T."/>
            <person name="Noordeloos M.E."/>
            <person name="Ohm R.A."/>
            <person name="Ortiz-Santana B."/>
            <person name="Ovrebo C."/>
            <person name="Racz N."/>
            <person name="Riley R."/>
            <person name="Savchenko A."/>
            <person name="Shiryaev A."/>
            <person name="Soop K."/>
            <person name="Spirin V."/>
            <person name="Szebenyi C."/>
            <person name="Tomsovsky M."/>
            <person name="Tulloss R.E."/>
            <person name="Uehling J."/>
            <person name="Grigoriev I.V."/>
            <person name="Vagvolgyi C."/>
            <person name="Papp T."/>
            <person name="Martin F.M."/>
            <person name="Miettinen O."/>
            <person name="Hibbett D.S."/>
            <person name="Nagy L.G."/>
        </authorList>
    </citation>
    <scope>NUCLEOTIDE SEQUENCE [LARGE SCALE GENOMIC DNA]</scope>
    <source>
        <strain evidence="1 2">FP101781</strain>
    </source>
</reference>
<protein>
    <recommendedName>
        <fullName evidence="3">F-box domain-containing protein</fullName>
    </recommendedName>
</protein>
<dbReference type="AlphaFoldDB" id="A0A4Y7U079"/>
<evidence type="ECO:0000313" key="1">
    <source>
        <dbReference type="EMBL" id="TEB39458.1"/>
    </source>
</evidence>
<gene>
    <name evidence="1" type="ORF">FA13DRAFT_3489</name>
</gene>
<dbReference type="EMBL" id="QPFP01000001">
    <property type="protein sequence ID" value="TEB39458.1"/>
    <property type="molecule type" value="Genomic_DNA"/>
</dbReference>
<name>A0A4Y7U079_COPMI</name>
<proteinExistence type="predicted"/>
<keyword evidence="2" id="KW-1185">Reference proteome</keyword>
<comment type="caution">
    <text evidence="1">The sequence shown here is derived from an EMBL/GenBank/DDBJ whole genome shotgun (WGS) entry which is preliminary data.</text>
</comment>
<evidence type="ECO:0008006" key="3">
    <source>
        <dbReference type="Google" id="ProtNLM"/>
    </source>
</evidence>